<dbReference type="Proteomes" id="UP000472269">
    <property type="component" value="Unplaced"/>
</dbReference>
<proteinExistence type="predicted"/>
<evidence type="ECO:0000313" key="2">
    <source>
        <dbReference type="Proteomes" id="UP000472269"/>
    </source>
</evidence>
<dbReference type="AlphaFoldDB" id="A0A663LXQ5"/>
<organism evidence="1 2">
    <name type="scientific">Athene cunicularia</name>
    <name type="common">Burrowing owl</name>
    <name type="synonym">Speotyto cunicularia</name>
    <dbReference type="NCBI Taxonomy" id="194338"/>
    <lineage>
        <taxon>Eukaryota</taxon>
        <taxon>Metazoa</taxon>
        <taxon>Chordata</taxon>
        <taxon>Craniata</taxon>
        <taxon>Vertebrata</taxon>
        <taxon>Euteleostomi</taxon>
        <taxon>Archelosauria</taxon>
        <taxon>Archosauria</taxon>
        <taxon>Dinosauria</taxon>
        <taxon>Saurischia</taxon>
        <taxon>Theropoda</taxon>
        <taxon>Coelurosauria</taxon>
        <taxon>Aves</taxon>
        <taxon>Neognathae</taxon>
        <taxon>Neoaves</taxon>
        <taxon>Telluraves</taxon>
        <taxon>Strigiformes</taxon>
        <taxon>Strigidae</taxon>
        <taxon>Athene</taxon>
    </lineage>
</organism>
<reference evidence="1" key="2">
    <citation type="submission" date="2025-09" db="UniProtKB">
        <authorList>
            <consortium name="Ensembl"/>
        </authorList>
    </citation>
    <scope>IDENTIFICATION</scope>
</reference>
<reference evidence="1" key="1">
    <citation type="submission" date="2025-08" db="UniProtKB">
        <authorList>
            <consortium name="Ensembl"/>
        </authorList>
    </citation>
    <scope>IDENTIFICATION</scope>
</reference>
<protein>
    <submittedName>
        <fullName evidence="1">Uncharacterized protein</fullName>
    </submittedName>
</protein>
<accession>A0A663LXQ5</accession>
<evidence type="ECO:0000313" key="1">
    <source>
        <dbReference type="Ensembl" id="ENSACUP00000004222.1"/>
    </source>
</evidence>
<name>A0A663LXQ5_ATHCN</name>
<sequence>MRFTFKCGPAGNAAKGTVLLGQREDCINRNWVLIFFSCPTLKLFSSALERNRRKCLCAGT</sequence>
<keyword evidence="2" id="KW-1185">Reference proteome</keyword>
<dbReference type="Ensembl" id="ENSACUT00000004502.1">
    <property type="protein sequence ID" value="ENSACUP00000004222.1"/>
    <property type="gene ID" value="ENSACUG00000002880.1"/>
</dbReference>